<comment type="caution">
    <text evidence="3">The sequence shown here is derived from an EMBL/GenBank/DDBJ whole genome shotgun (WGS) entry which is preliminary data.</text>
</comment>
<feature type="region of interest" description="Disordered" evidence="1">
    <location>
        <begin position="40"/>
        <end position="70"/>
    </location>
</feature>
<reference evidence="3" key="1">
    <citation type="journal article" date="2019" name="Plant J.">
        <title>Chlorella vulgaris genome assembly and annotation reveals the molecular basis for metabolic acclimation to high light conditions.</title>
        <authorList>
            <person name="Cecchin M."/>
            <person name="Marcolungo L."/>
            <person name="Rossato M."/>
            <person name="Girolomoni L."/>
            <person name="Cosentino E."/>
            <person name="Cuine S."/>
            <person name="Li-Beisson Y."/>
            <person name="Delledonne M."/>
            <person name="Ballottari M."/>
        </authorList>
    </citation>
    <scope>NUCLEOTIDE SEQUENCE</scope>
    <source>
        <strain evidence="3">211/11P</strain>
    </source>
</reference>
<keyword evidence="4" id="KW-1185">Reference proteome</keyword>
<evidence type="ECO:0000313" key="4">
    <source>
        <dbReference type="Proteomes" id="UP001055712"/>
    </source>
</evidence>
<dbReference type="InterPro" id="IPR007345">
    <property type="entry name" value="Polysacch_pyruvyl_Trfase"/>
</dbReference>
<feature type="region of interest" description="Disordered" evidence="1">
    <location>
        <begin position="188"/>
        <end position="213"/>
    </location>
</feature>
<name>A0A9D4YY00_CHLVU</name>
<dbReference type="OrthoDB" id="570834at2759"/>
<dbReference type="Proteomes" id="UP001055712">
    <property type="component" value="Unassembled WGS sequence"/>
</dbReference>
<gene>
    <name evidence="3" type="ORF">D9Q98_004009</name>
</gene>
<feature type="domain" description="Polysaccharide pyruvyl transferase" evidence="2">
    <location>
        <begin position="254"/>
        <end position="414"/>
    </location>
</feature>
<feature type="compositionally biased region" description="Low complexity" evidence="1">
    <location>
        <begin position="43"/>
        <end position="70"/>
    </location>
</feature>
<evidence type="ECO:0000259" key="2">
    <source>
        <dbReference type="Pfam" id="PF04230"/>
    </source>
</evidence>
<evidence type="ECO:0000256" key="1">
    <source>
        <dbReference type="SAM" id="MobiDB-lite"/>
    </source>
</evidence>
<dbReference type="Pfam" id="PF04230">
    <property type="entry name" value="PS_pyruv_trans"/>
    <property type="match status" value="1"/>
</dbReference>
<proteinExistence type="predicted"/>
<evidence type="ECO:0000313" key="3">
    <source>
        <dbReference type="EMBL" id="KAI3432460.1"/>
    </source>
</evidence>
<reference evidence="3" key="2">
    <citation type="submission" date="2020-11" db="EMBL/GenBank/DDBJ databases">
        <authorList>
            <person name="Cecchin M."/>
            <person name="Marcolungo L."/>
            <person name="Rossato M."/>
            <person name="Girolomoni L."/>
            <person name="Cosentino E."/>
            <person name="Cuine S."/>
            <person name="Li-Beisson Y."/>
            <person name="Delledonne M."/>
            <person name="Ballottari M."/>
        </authorList>
    </citation>
    <scope>NUCLEOTIDE SEQUENCE</scope>
    <source>
        <strain evidence="3">211/11P</strain>
        <tissue evidence="3">Whole cell</tissue>
    </source>
</reference>
<dbReference type="EMBL" id="SIDB01000005">
    <property type="protein sequence ID" value="KAI3432460.1"/>
    <property type="molecule type" value="Genomic_DNA"/>
</dbReference>
<organism evidence="3 4">
    <name type="scientific">Chlorella vulgaris</name>
    <name type="common">Green alga</name>
    <dbReference type="NCBI Taxonomy" id="3077"/>
    <lineage>
        <taxon>Eukaryota</taxon>
        <taxon>Viridiplantae</taxon>
        <taxon>Chlorophyta</taxon>
        <taxon>core chlorophytes</taxon>
        <taxon>Trebouxiophyceae</taxon>
        <taxon>Chlorellales</taxon>
        <taxon>Chlorellaceae</taxon>
        <taxon>Chlorella clade</taxon>
        <taxon>Chlorella</taxon>
    </lineage>
</organism>
<dbReference type="AlphaFoldDB" id="A0A9D4YY00"/>
<accession>A0A9D4YY00</accession>
<sequence length="493" mass="53507">MVAPGKPRSSLLRMRVAATLIACAAAVSWTLMQVHESGHTLHSSSSSSSSSNSNSSNNSSSSSSKSSGSSSSLARIGWYGHDFSARPVSGLTLQEARHICSDNSGNLVWAYGAWHLVDPDLAEMLPLRPPYTNPIDVLLLPTANILVNESSYAVGGKGYTTQVLAMVRSVKAPILTIGLGSQIRFDDVPSAASAAEEEQAQEQAGEQGEDTDGTLAVQQQEAPQGGADYSAASAVQLHPQQVALLQRVEAMGGLIITRGKFTAAIMEANGLAPPLPLGCPSLFINHNPQLGAVLQQKWRAVLRKRDPNLRLGVTLPKVHMDRPFPSNLVRLLAERVLKVFPRSVVVLQTLGDLNLLKTMHDKHGLYLQPDRVRHYYDVEAWTAGLKACCDLVWGFRIHGTMAAIAAEVPGIVVSKDYRIKELAEAMTLPTMDILQAKLDPDTFDLFDFLDATDGMDGRRFDRRRREVAQVYVKEFERLHVPLHPGIAALADSP</sequence>
<protein>
    <recommendedName>
        <fullName evidence="2">Polysaccharide pyruvyl transferase domain-containing protein</fullName>
    </recommendedName>
</protein>